<dbReference type="EMBL" id="SRPG01000191">
    <property type="protein sequence ID" value="TGN52557.1"/>
    <property type="molecule type" value="Genomic_DNA"/>
</dbReference>
<dbReference type="AlphaFoldDB" id="A0A4Z1BXD1"/>
<comment type="caution">
    <text evidence="1">The sequence shown here is derived from an EMBL/GenBank/DDBJ whole genome shotgun (WGS) entry which is preliminary data.</text>
</comment>
<accession>A0A4Z1BXD1</accession>
<dbReference type="PANTHER" id="PTHR46246">
    <property type="entry name" value="GUANOSINE-3',5'-BIS(DIPHOSPHATE) 3'-PYROPHOSPHOHYDROLASE MESH1"/>
    <property type="match status" value="1"/>
</dbReference>
<reference evidence="1 2" key="1">
    <citation type="submission" date="2019-03" db="EMBL/GenBank/DDBJ databases">
        <authorList>
            <person name="Li J."/>
        </authorList>
    </citation>
    <scope>NUCLEOTIDE SEQUENCE [LARGE SCALE GENOMIC DNA]</scope>
    <source>
        <strain evidence="1 2">3058</strain>
    </source>
</reference>
<dbReference type="Gene3D" id="1.10.3210.10">
    <property type="entry name" value="Hypothetical protein af1432"/>
    <property type="match status" value="1"/>
</dbReference>
<proteinExistence type="predicted"/>
<dbReference type="SUPFAM" id="SSF109604">
    <property type="entry name" value="HD-domain/PDEase-like"/>
    <property type="match status" value="1"/>
</dbReference>
<keyword evidence="2" id="KW-1185">Reference proteome</keyword>
<evidence type="ECO:0000313" key="2">
    <source>
        <dbReference type="Proteomes" id="UP000297972"/>
    </source>
</evidence>
<dbReference type="Proteomes" id="UP000297972">
    <property type="component" value="Unassembled WGS sequence"/>
</dbReference>
<organism evidence="1 2">
    <name type="scientific">Paracoccus liaowanqingii</name>
    <dbReference type="NCBI Taxonomy" id="2560053"/>
    <lineage>
        <taxon>Bacteria</taxon>
        <taxon>Pseudomonadati</taxon>
        <taxon>Pseudomonadota</taxon>
        <taxon>Alphaproteobacteria</taxon>
        <taxon>Rhodobacterales</taxon>
        <taxon>Paracoccaceae</taxon>
        <taxon>Paracoccus</taxon>
    </lineage>
</organism>
<name>A0A4Z1BXD1_9RHOB</name>
<dbReference type="PANTHER" id="PTHR46246:SF1">
    <property type="entry name" value="GUANOSINE-3',5'-BIS(DIPHOSPHATE) 3'-PYROPHOSPHOHYDROLASE MESH1"/>
    <property type="match status" value="1"/>
</dbReference>
<protein>
    <submittedName>
        <fullName evidence="1">HD domain-containing protein</fullName>
    </submittedName>
</protein>
<dbReference type="InterPro" id="IPR052194">
    <property type="entry name" value="MESH1"/>
</dbReference>
<gene>
    <name evidence="1" type="ORF">E4L95_16280</name>
</gene>
<dbReference type="RefSeq" id="WP_135818492.1">
    <property type="nucleotide sequence ID" value="NZ_SRPG01000191.1"/>
</dbReference>
<evidence type="ECO:0000313" key="1">
    <source>
        <dbReference type="EMBL" id="TGN52557.1"/>
    </source>
</evidence>
<dbReference type="GO" id="GO:0008893">
    <property type="term" value="F:guanosine-3',5'-bis(diphosphate) 3'-diphosphatase activity"/>
    <property type="evidence" value="ECO:0007669"/>
    <property type="project" value="TreeGrafter"/>
</dbReference>
<sequence length="141" mass="15769">MDLERAKEIAAGAHRGQRDKAGEPFILHPLRVMIACSTASERIVAVLHDVVEDSDWTLEDLRTESLAKELVVAVDAMTRRESETYADFVNRAARNPIARAVKIADLRDNLDMTRIADPTPSDEQRSQKYLQALRTLGVSPE</sequence>
<dbReference type="OrthoDB" id="9802385at2"/>